<dbReference type="AlphaFoldDB" id="A0A9D2E3N0"/>
<protein>
    <submittedName>
        <fullName evidence="4">TetR/AcrR family transcriptional regulator</fullName>
    </submittedName>
</protein>
<dbReference type="GO" id="GO:0003677">
    <property type="term" value="F:DNA binding"/>
    <property type="evidence" value="ECO:0007669"/>
    <property type="project" value="UniProtKB-UniRule"/>
</dbReference>
<dbReference type="Gene3D" id="1.10.357.10">
    <property type="entry name" value="Tetracycline Repressor, domain 2"/>
    <property type="match status" value="1"/>
</dbReference>
<dbReference type="SUPFAM" id="SSF46689">
    <property type="entry name" value="Homeodomain-like"/>
    <property type="match status" value="1"/>
</dbReference>
<evidence type="ECO:0000313" key="4">
    <source>
        <dbReference type="EMBL" id="HIZ30628.1"/>
    </source>
</evidence>
<evidence type="ECO:0000313" key="5">
    <source>
        <dbReference type="Proteomes" id="UP000824035"/>
    </source>
</evidence>
<dbReference type="PROSITE" id="PS50977">
    <property type="entry name" value="HTH_TETR_2"/>
    <property type="match status" value="1"/>
</dbReference>
<comment type="caution">
    <text evidence="4">The sequence shown here is derived from an EMBL/GenBank/DDBJ whole genome shotgun (WGS) entry which is preliminary data.</text>
</comment>
<evidence type="ECO:0000256" key="2">
    <source>
        <dbReference type="PROSITE-ProRule" id="PRU00335"/>
    </source>
</evidence>
<dbReference type="EMBL" id="DXBV01000048">
    <property type="protein sequence ID" value="HIZ30628.1"/>
    <property type="molecule type" value="Genomic_DNA"/>
</dbReference>
<feature type="domain" description="HTH tetR-type" evidence="3">
    <location>
        <begin position="34"/>
        <end position="94"/>
    </location>
</feature>
<sequence length="233" mass="26373">MKKAERPLFFSSGTYCPVSKEIQEVALIENRLRSPRATELLEKCFDVFCENGLENTTMKMLSQACGVSNAALVYYFGNMERIVIEATAHCMAKVEDDFMALAPKNAPDIERFLRQMPRVTAEMHGAKYRFMYQVYASPKYRQSGREFFEGVNRRYGEYARQLSGKLGLPADYIQGMTYSFVRACVHYALFEDEEYLNLQLNAIRTSLRAVLAAKNNSRPAAKGGTAAGKEEST</sequence>
<name>A0A9D2E3N0_9FIRM</name>
<dbReference type="Pfam" id="PF00440">
    <property type="entry name" value="TetR_N"/>
    <property type="match status" value="1"/>
</dbReference>
<evidence type="ECO:0000259" key="3">
    <source>
        <dbReference type="PROSITE" id="PS50977"/>
    </source>
</evidence>
<reference evidence="4" key="2">
    <citation type="submission" date="2021-04" db="EMBL/GenBank/DDBJ databases">
        <authorList>
            <person name="Gilroy R."/>
        </authorList>
    </citation>
    <scope>NUCLEOTIDE SEQUENCE</scope>
    <source>
        <strain evidence="4">ChiGjej4B4-18154</strain>
    </source>
</reference>
<dbReference type="InterPro" id="IPR009057">
    <property type="entry name" value="Homeodomain-like_sf"/>
</dbReference>
<dbReference type="Proteomes" id="UP000824035">
    <property type="component" value="Unassembled WGS sequence"/>
</dbReference>
<gene>
    <name evidence="4" type="ORF">H9813_05265</name>
</gene>
<keyword evidence="1 2" id="KW-0238">DNA-binding</keyword>
<accession>A0A9D2E3N0</accession>
<organism evidence="4 5">
    <name type="scientific">Candidatus Allofournierella merdipullorum</name>
    <dbReference type="NCBI Taxonomy" id="2838595"/>
    <lineage>
        <taxon>Bacteria</taxon>
        <taxon>Bacillati</taxon>
        <taxon>Bacillota</taxon>
        <taxon>Clostridia</taxon>
        <taxon>Eubacteriales</taxon>
        <taxon>Oscillospiraceae</taxon>
        <taxon>Allofournierella</taxon>
    </lineage>
</organism>
<dbReference type="InterPro" id="IPR001647">
    <property type="entry name" value="HTH_TetR"/>
</dbReference>
<evidence type="ECO:0000256" key="1">
    <source>
        <dbReference type="ARBA" id="ARBA00023125"/>
    </source>
</evidence>
<feature type="DNA-binding region" description="H-T-H motif" evidence="2">
    <location>
        <begin position="57"/>
        <end position="76"/>
    </location>
</feature>
<proteinExistence type="predicted"/>
<reference evidence="4" key="1">
    <citation type="journal article" date="2021" name="PeerJ">
        <title>Extensive microbial diversity within the chicken gut microbiome revealed by metagenomics and culture.</title>
        <authorList>
            <person name="Gilroy R."/>
            <person name="Ravi A."/>
            <person name="Getino M."/>
            <person name="Pursley I."/>
            <person name="Horton D.L."/>
            <person name="Alikhan N.F."/>
            <person name="Baker D."/>
            <person name="Gharbi K."/>
            <person name="Hall N."/>
            <person name="Watson M."/>
            <person name="Adriaenssens E.M."/>
            <person name="Foster-Nyarko E."/>
            <person name="Jarju S."/>
            <person name="Secka A."/>
            <person name="Antonio M."/>
            <person name="Oren A."/>
            <person name="Chaudhuri R.R."/>
            <person name="La Ragione R."/>
            <person name="Hildebrand F."/>
            <person name="Pallen M.J."/>
        </authorList>
    </citation>
    <scope>NUCLEOTIDE SEQUENCE</scope>
    <source>
        <strain evidence="4">ChiGjej4B4-18154</strain>
    </source>
</reference>